<dbReference type="InterPro" id="IPR032675">
    <property type="entry name" value="LRR_dom_sf"/>
</dbReference>
<evidence type="ECO:0000313" key="1">
    <source>
        <dbReference type="EMBL" id="CAF0934573.1"/>
    </source>
</evidence>
<dbReference type="Proteomes" id="UP000663879">
    <property type="component" value="Unassembled WGS sequence"/>
</dbReference>
<name>A0A814C2Z0_9BILA</name>
<dbReference type="EMBL" id="CAJNOC010002461">
    <property type="protein sequence ID" value="CAF0934573.1"/>
    <property type="molecule type" value="Genomic_DNA"/>
</dbReference>
<organism evidence="1 2">
    <name type="scientific">Brachionus calyciflorus</name>
    <dbReference type="NCBI Taxonomy" id="104777"/>
    <lineage>
        <taxon>Eukaryota</taxon>
        <taxon>Metazoa</taxon>
        <taxon>Spiralia</taxon>
        <taxon>Gnathifera</taxon>
        <taxon>Rotifera</taxon>
        <taxon>Eurotatoria</taxon>
        <taxon>Monogononta</taxon>
        <taxon>Pseudotrocha</taxon>
        <taxon>Ploima</taxon>
        <taxon>Brachionidae</taxon>
        <taxon>Brachionus</taxon>
    </lineage>
</organism>
<dbReference type="AlphaFoldDB" id="A0A814C2Z0"/>
<comment type="caution">
    <text evidence="1">The sequence shown here is derived from an EMBL/GenBank/DDBJ whole genome shotgun (WGS) entry which is preliminary data.</text>
</comment>
<keyword evidence="2" id="KW-1185">Reference proteome</keyword>
<proteinExistence type="predicted"/>
<evidence type="ECO:0000313" key="2">
    <source>
        <dbReference type="Proteomes" id="UP000663879"/>
    </source>
</evidence>
<gene>
    <name evidence="1" type="ORF">OXX778_LOCUS13094</name>
</gene>
<dbReference type="SUPFAM" id="SSF52058">
    <property type="entry name" value="L domain-like"/>
    <property type="match status" value="1"/>
</dbReference>
<accession>A0A814C2Z0</accession>
<sequence length="356" mass="43818">MPNSSSYILCLNGYNYQAFNLKKFKYCYNLYEPNLQKLFIKSFKFEKITYDFNFIHRTIRYFEIEESNLELLPNISRLHLNFVRLNNNQLKRLDNRDLMPNTIEFLNLKNNQIEFIKSDFFIMLTKLKELFLNNNKKLKSINYLIFNSKQFYLLKFDNNQIEKFDEINFLAEPNEETFEINFHNNRLQKIPYFTGKIKKFKKILLGYQHLSDILYTKDGLKLDKEDKPLYIKHFWISLNLFRDWETPIEYYCLKFSNFYRIDEFYIMNADTYSKRYINAYYKKSKSKLSLDEIRKTRESIFKVIDDKFYYQLPRKIENSKSCENLKLKWEKSSPKDDSMNFRSFINYYFPFLNFYY</sequence>
<protein>
    <submittedName>
        <fullName evidence="1">Uncharacterized protein</fullName>
    </submittedName>
</protein>
<dbReference type="Gene3D" id="3.80.10.10">
    <property type="entry name" value="Ribonuclease Inhibitor"/>
    <property type="match status" value="1"/>
</dbReference>
<dbReference type="OrthoDB" id="1394818at2759"/>
<reference evidence="1" key="1">
    <citation type="submission" date="2021-02" db="EMBL/GenBank/DDBJ databases">
        <authorList>
            <person name="Nowell W R."/>
        </authorList>
    </citation>
    <scope>NUCLEOTIDE SEQUENCE</scope>
    <source>
        <strain evidence="1">Ploen Becks lab</strain>
    </source>
</reference>